<keyword evidence="6" id="KW-1185">Reference proteome</keyword>
<dbReference type="AlphaFoldDB" id="A0A8J2VTG1"/>
<evidence type="ECO:0000313" key="6">
    <source>
        <dbReference type="Proteomes" id="UP000789524"/>
    </source>
</evidence>
<sequence length="490" mass="56679">MESLIQNLVLLTLLFAKTDTARILAYFPTPSLSHQVVFRPITQELARRGHEVFVITADPAFPKNQTPPHLTEVDVHDISYPPWRKILQVNRGKKLTLSEQRLFVETFAEIFDAQMQLPEVKNLVNKDRNYYDLLLLESCNIIVFGVGHNFDAPIISLSSFGASSYQYYEMGAPTHPILYPSPERLRLYNLTLIEKVIAITWEIMKQSFYFKLDEMNAPVLRKHFGNDVPTVTELQKSVKMLFLNEHPIWSDNHPVPPNVIYMGGIHESPKKPLPQDLKDYLDKSSNGVIYFSFGTNALPSVLPPEKIKILTNVLSQLPYNVLWKWDGNTLPGQSKNIKTSKWFPQADLLKKYVYHKIGMQLDIESLNEDKLKQAIITIIEDESYKKNIRRLKELMRQYPIEPLNLTIWWIEHVIKYGGDHLQAPAAGLSWMEYYEIPLVLEMLSTCGWRDANCIKPIPLTCMVREIMNVSANQTEYWSEFYCATFIKLEV</sequence>
<proteinExistence type="inferred from homology"/>
<keyword evidence="3" id="KW-0808">Transferase</keyword>
<dbReference type="InterPro" id="IPR002213">
    <property type="entry name" value="UDP_glucos_trans"/>
</dbReference>
<dbReference type="Gene3D" id="3.40.50.2000">
    <property type="entry name" value="Glycogen Phosphorylase B"/>
    <property type="match status" value="2"/>
</dbReference>
<dbReference type="PANTHER" id="PTHR48043:SF159">
    <property type="entry name" value="EG:EG0003.4 PROTEIN-RELATED"/>
    <property type="match status" value="1"/>
</dbReference>
<feature type="chain" id="PRO_5035307149" evidence="4">
    <location>
        <begin position="21"/>
        <end position="490"/>
    </location>
</feature>
<dbReference type="InterPro" id="IPR050271">
    <property type="entry name" value="UDP-glycosyltransferase"/>
</dbReference>
<reference evidence="5" key="1">
    <citation type="submission" date="2021-09" db="EMBL/GenBank/DDBJ databases">
        <authorList>
            <person name="Martin H S."/>
        </authorList>
    </citation>
    <scope>NUCLEOTIDE SEQUENCE</scope>
</reference>
<name>A0A8J2VTG1_9NEOP</name>
<evidence type="ECO:0000256" key="4">
    <source>
        <dbReference type="SAM" id="SignalP"/>
    </source>
</evidence>
<dbReference type="SUPFAM" id="SSF53756">
    <property type="entry name" value="UDP-Glycosyltransferase/glycogen phosphorylase"/>
    <property type="match status" value="1"/>
</dbReference>
<dbReference type="CDD" id="cd03784">
    <property type="entry name" value="GT1_Gtf-like"/>
    <property type="match status" value="1"/>
</dbReference>
<keyword evidence="4" id="KW-0732">Signal</keyword>
<comment type="caution">
    <text evidence="5">The sequence shown here is derived from an EMBL/GenBank/DDBJ whole genome shotgun (WGS) entry which is preliminary data.</text>
</comment>
<dbReference type="Proteomes" id="UP000789524">
    <property type="component" value="Unassembled WGS sequence"/>
</dbReference>
<dbReference type="PANTHER" id="PTHR48043">
    <property type="entry name" value="EG:EG0003.4 PROTEIN-RELATED"/>
    <property type="match status" value="1"/>
</dbReference>
<dbReference type="OrthoDB" id="5835829at2759"/>
<accession>A0A8J2VTG1</accession>
<gene>
    <name evidence="5" type="ORF">DCHRY22_LOCUS8455</name>
</gene>
<comment type="similarity">
    <text evidence="1">Belongs to the UDP-glycosyltransferase family.</text>
</comment>
<protein>
    <submittedName>
        <fullName evidence="5">(African queen) hypothetical protein</fullName>
    </submittedName>
</protein>
<evidence type="ECO:0000256" key="3">
    <source>
        <dbReference type="ARBA" id="ARBA00022679"/>
    </source>
</evidence>
<keyword evidence="2" id="KW-0328">Glycosyltransferase</keyword>
<evidence type="ECO:0000256" key="1">
    <source>
        <dbReference type="ARBA" id="ARBA00009995"/>
    </source>
</evidence>
<evidence type="ECO:0000256" key="2">
    <source>
        <dbReference type="ARBA" id="ARBA00022676"/>
    </source>
</evidence>
<dbReference type="EMBL" id="CAKASE010000061">
    <property type="protein sequence ID" value="CAG9568590.1"/>
    <property type="molecule type" value="Genomic_DNA"/>
</dbReference>
<dbReference type="Pfam" id="PF00201">
    <property type="entry name" value="UDPGT"/>
    <property type="match status" value="2"/>
</dbReference>
<evidence type="ECO:0000313" key="5">
    <source>
        <dbReference type="EMBL" id="CAG9568590.1"/>
    </source>
</evidence>
<feature type="signal peptide" evidence="4">
    <location>
        <begin position="1"/>
        <end position="20"/>
    </location>
</feature>
<organism evidence="5 6">
    <name type="scientific">Danaus chrysippus</name>
    <name type="common">African queen</name>
    <dbReference type="NCBI Taxonomy" id="151541"/>
    <lineage>
        <taxon>Eukaryota</taxon>
        <taxon>Metazoa</taxon>
        <taxon>Ecdysozoa</taxon>
        <taxon>Arthropoda</taxon>
        <taxon>Hexapoda</taxon>
        <taxon>Insecta</taxon>
        <taxon>Pterygota</taxon>
        <taxon>Neoptera</taxon>
        <taxon>Endopterygota</taxon>
        <taxon>Lepidoptera</taxon>
        <taxon>Glossata</taxon>
        <taxon>Ditrysia</taxon>
        <taxon>Papilionoidea</taxon>
        <taxon>Nymphalidae</taxon>
        <taxon>Danainae</taxon>
        <taxon>Danaini</taxon>
        <taxon>Danaina</taxon>
        <taxon>Danaus</taxon>
        <taxon>Anosia</taxon>
    </lineage>
</organism>
<dbReference type="GO" id="GO:0008194">
    <property type="term" value="F:UDP-glycosyltransferase activity"/>
    <property type="evidence" value="ECO:0007669"/>
    <property type="project" value="InterPro"/>
</dbReference>